<sequence length="892" mass="102182">MDNVPVICRLCLSFIEKDAYAPLQKNNSVLQSLNLISFSTIKNLQLTKNPVICKCCTTKLTELATFKESIIANEFKIQCNKKNDPKSFLCSISEDINKICRLCLKVPLNLKDLLISWKDSKVLLHNCNIHLNSDIAIPSKICLNCDRSLKKLGEFIVECTYNEKKIHNCASERGTLDSTQLIELFKIDDRQKAPSCKMPGKNSIIEYLPEKKRENSENQAVNQELSSNNIGNMDENNKLYCDTVKSQKSYRTYRRANCSTLKNNIIDSLKLENVLEEINEKLSASTEDIDIEEPDVLNVTLGSSDDYDASNNGLQDLSDILDPNETVDNEEPSISIEECNDHCIIVNIQLQAENSNTSECINVPDSNSTTKNSTTVNVKPQIEEVNLSSSTLELEPRKLRNKRKRSDNNTQDVPIKRKNLKLDLDKKTEENNAVENNIKNNVKADVSTVTADGEIVKIDSIKASTSVTPKKVGRPPKRRGRPPKQDKSINKPEEKPQEVSSDNTAPKEDQSSSSHKHSEPENATSSCLKGSANESIKKEVNAKPFEVTIIRRNKRTTNKAELDKTWQKLTGKSVDEHPKEAPVKVLKKRGRKPNPNKVVPPKAEYFVCPCCPFKTISQNSFVQHQYIHSVIDNVASFKCNQCHFKTSNEELLKQHEATHSAASLMYKCIFCDYSNHKKKISIMNHILNRHEDKDVATLFYCTVLNQDTMDEYFECFQCNFQHPEEAVMPDHVIDHSRAVKTKNPLVAKYECNLCMYRTKTEELLERHKELRHSKKNKINSKEEMIKIKEEAPEDGLYKCDLCPYKTLHKRSLSNHKSRKHFRKPCTKKETGETYYCAECSYTTPRKVNLARHALVHKTKHNMEFFECTHCYFETKHRRSYTRHMEVRHQVIV</sequence>
<organism evidence="8 9">
    <name type="scientific">Rhynchophorus ferrugineus</name>
    <name type="common">Red palm weevil</name>
    <name type="synonym">Curculio ferrugineus</name>
    <dbReference type="NCBI Taxonomy" id="354439"/>
    <lineage>
        <taxon>Eukaryota</taxon>
        <taxon>Metazoa</taxon>
        <taxon>Ecdysozoa</taxon>
        <taxon>Arthropoda</taxon>
        <taxon>Hexapoda</taxon>
        <taxon>Insecta</taxon>
        <taxon>Pterygota</taxon>
        <taxon>Neoptera</taxon>
        <taxon>Endopterygota</taxon>
        <taxon>Coleoptera</taxon>
        <taxon>Polyphaga</taxon>
        <taxon>Cucujiformia</taxon>
        <taxon>Curculionidae</taxon>
        <taxon>Dryophthorinae</taxon>
        <taxon>Rhynchophorus</taxon>
    </lineage>
</organism>
<dbReference type="EMBL" id="JAACXV010013908">
    <property type="protein sequence ID" value="KAF7271730.1"/>
    <property type="molecule type" value="Genomic_DNA"/>
</dbReference>
<keyword evidence="4" id="KW-0862">Zinc</keyword>
<proteinExistence type="predicted"/>
<evidence type="ECO:0000256" key="3">
    <source>
        <dbReference type="ARBA" id="ARBA00022771"/>
    </source>
</evidence>
<feature type="region of interest" description="Disordered" evidence="6">
    <location>
        <begin position="393"/>
        <end position="418"/>
    </location>
</feature>
<feature type="compositionally biased region" description="Basic and acidic residues" evidence="6">
    <location>
        <begin position="505"/>
        <end position="520"/>
    </location>
</feature>
<dbReference type="Proteomes" id="UP000625711">
    <property type="component" value="Unassembled WGS sequence"/>
</dbReference>
<dbReference type="GO" id="GO:0008270">
    <property type="term" value="F:zinc ion binding"/>
    <property type="evidence" value="ECO:0007669"/>
    <property type="project" value="UniProtKB-KW"/>
</dbReference>
<dbReference type="Gene3D" id="3.30.160.60">
    <property type="entry name" value="Classic Zinc Finger"/>
    <property type="match status" value="3"/>
</dbReference>
<evidence type="ECO:0000313" key="8">
    <source>
        <dbReference type="EMBL" id="KAF7271730.1"/>
    </source>
</evidence>
<dbReference type="InterPro" id="IPR013087">
    <property type="entry name" value="Znf_C2H2_type"/>
</dbReference>
<protein>
    <recommendedName>
        <fullName evidence="7">C2H2-type domain-containing protein</fullName>
    </recommendedName>
</protein>
<name>A0A834HZT2_RHYFE</name>
<keyword evidence="1" id="KW-0479">Metal-binding</keyword>
<feature type="compositionally biased region" description="Basic residues" evidence="6">
    <location>
        <begin position="471"/>
        <end position="482"/>
    </location>
</feature>
<reference evidence="8" key="1">
    <citation type="submission" date="2020-08" db="EMBL/GenBank/DDBJ databases">
        <title>Genome sequencing and assembly of the red palm weevil Rhynchophorus ferrugineus.</title>
        <authorList>
            <person name="Dias G.B."/>
            <person name="Bergman C.M."/>
            <person name="Manee M."/>
        </authorList>
    </citation>
    <scope>NUCLEOTIDE SEQUENCE</scope>
    <source>
        <strain evidence="8">AA-2017</strain>
        <tissue evidence="8">Whole larva</tissue>
    </source>
</reference>
<dbReference type="GO" id="GO:0045944">
    <property type="term" value="P:positive regulation of transcription by RNA polymerase II"/>
    <property type="evidence" value="ECO:0007669"/>
    <property type="project" value="TreeGrafter"/>
</dbReference>
<keyword evidence="9" id="KW-1185">Reference proteome</keyword>
<keyword evidence="2" id="KW-0677">Repeat</keyword>
<evidence type="ECO:0000313" key="9">
    <source>
        <dbReference type="Proteomes" id="UP000625711"/>
    </source>
</evidence>
<dbReference type="SMART" id="SM00868">
    <property type="entry name" value="zf-AD"/>
    <property type="match status" value="2"/>
</dbReference>
<dbReference type="SMART" id="SM00355">
    <property type="entry name" value="ZnF_C2H2"/>
    <property type="match status" value="8"/>
</dbReference>
<feature type="region of interest" description="Disordered" evidence="6">
    <location>
        <begin position="465"/>
        <end position="531"/>
    </location>
</feature>
<dbReference type="PANTHER" id="PTHR24403:SF67">
    <property type="entry name" value="FI01116P-RELATED"/>
    <property type="match status" value="1"/>
</dbReference>
<dbReference type="PANTHER" id="PTHR24403">
    <property type="entry name" value="ZINC FINGER PROTEIN"/>
    <property type="match status" value="1"/>
</dbReference>
<keyword evidence="3 5" id="KW-0863">Zinc-finger</keyword>
<dbReference type="InterPro" id="IPR012934">
    <property type="entry name" value="Znf_AD"/>
</dbReference>
<feature type="compositionally biased region" description="Polar residues" evidence="6">
    <location>
        <begin position="521"/>
        <end position="531"/>
    </location>
</feature>
<dbReference type="GO" id="GO:0005634">
    <property type="term" value="C:nucleus"/>
    <property type="evidence" value="ECO:0007669"/>
    <property type="project" value="InterPro"/>
</dbReference>
<dbReference type="OrthoDB" id="3561125at2759"/>
<gene>
    <name evidence="8" type="ORF">GWI33_015439</name>
</gene>
<dbReference type="AlphaFoldDB" id="A0A834HZT2"/>
<evidence type="ECO:0000256" key="5">
    <source>
        <dbReference type="PROSITE-ProRule" id="PRU00042"/>
    </source>
</evidence>
<evidence type="ECO:0000256" key="1">
    <source>
        <dbReference type="ARBA" id="ARBA00022723"/>
    </source>
</evidence>
<evidence type="ECO:0000259" key="7">
    <source>
        <dbReference type="PROSITE" id="PS50157"/>
    </source>
</evidence>
<feature type="domain" description="C2H2-type" evidence="7">
    <location>
        <begin position="637"/>
        <end position="664"/>
    </location>
</feature>
<evidence type="ECO:0000256" key="4">
    <source>
        <dbReference type="ARBA" id="ARBA00022833"/>
    </source>
</evidence>
<comment type="caution">
    <text evidence="8">The sequence shown here is derived from an EMBL/GenBank/DDBJ whole genome shotgun (WGS) entry which is preliminary data.</text>
</comment>
<feature type="compositionally biased region" description="Basic and acidic residues" evidence="6">
    <location>
        <begin position="483"/>
        <end position="497"/>
    </location>
</feature>
<feature type="domain" description="C2H2-type" evidence="7">
    <location>
        <begin position="749"/>
        <end position="777"/>
    </location>
</feature>
<evidence type="ECO:0000256" key="2">
    <source>
        <dbReference type="ARBA" id="ARBA00022737"/>
    </source>
</evidence>
<dbReference type="InterPro" id="IPR050688">
    <property type="entry name" value="Zinc_finger/UBP_domain"/>
</dbReference>
<feature type="domain" description="C2H2-type" evidence="7">
    <location>
        <begin position="834"/>
        <end position="861"/>
    </location>
</feature>
<dbReference type="PROSITE" id="PS50157">
    <property type="entry name" value="ZINC_FINGER_C2H2_2"/>
    <property type="match status" value="3"/>
</dbReference>
<evidence type="ECO:0000256" key="6">
    <source>
        <dbReference type="SAM" id="MobiDB-lite"/>
    </source>
</evidence>
<accession>A0A834HZT2</accession>